<dbReference type="EC" id="2.1.1.-" evidence="4"/>
<evidence type="ECO:0000256" key="4">
    <source>
        <dbReference type="RuleBase" id="RU362030"/>
    </source>
</evidence>
<dbReference type="NCBIfam" id="TIGR00027">
    <property type="entry name" value="mthyl_TIGR00027"/>
    <property type="match status" value="1"/>
</dbReference>
<dbReference type="Pfam" id="PF04072">
    <property type="entry name" value="LCM"/>
    <property type="match status" value="1"/>
</dbReference>
<dbReference type="Gene3D" id="3.40.50.150">
    <property type="entry name" value="Vaccinia Virus protein VP39"/>
    <property type="match status" value="1"/>
</dbReference>
<dbReference type="EMBL" id="NVSR01000123">
    <property type="protein sequence ID" value="PCI24410.1"/>
    <property type="molecule type" value="Genomic_DNA"/>
</dbReference>
<keyword evidence="4" id="KW-0949">S-adenosyl-L-methionine</keyword>
<dbReference type="InterPro" id="IPR011610">
    <property type="entry name" value="SAM_mthyl_Trfase_ML2640-like"/>
</dbReference>
<sequence length="318" mass="36627">MIGVMMIEDIPSATAFGVCAMRAFEDRKEPAIRICEDSYAMKFLELNPKFSGSNWLARNIFVPGRKKLREIAFHLLLPGLQESIATRSRYIDDVLQRHLRRGIKQLVILGAGFDTRPYRIQAVQEQQVKTFEVDHPATQKFKQMAMGKMLKQIPEHVEFVSVDFEKEKFGPKLLQQGYNPKLKTLFIWEGVVMYIGQEAIDETLDFIVSHSTAESSVIFDYYPQSVIQGDHPNPVARRIQRQVKKAGEPFTFGINPEQITPFLKERGFVEVKPVNLEKTQQQYLKDNWKKRKSVDFALIVEAKVGSSDLKCRTRRFAP</sequence>
<evidence type="ECO:0000256" key="2">
    <source>
        <dbReference type="ARBA" id="ARBA00022603"/>
    </source>
</evidence>
<keyword evidence="2 4" id="KW-0489">Methyltransferase</keyword>
<dbReference type="Proteomes" id="UP000218113">
    <property type="component" value="Unassembled WGS sequence"/>
</dbReference>
<dbReference type="GO" id="GO:0032259">
    <property type="term" value="P:methylation"/>
    <property type="evidence" value="ECO:0007669"/>
    <property type="project" value="UniProtKB-KW"/>
</dbReference>
<keyword evidence="3 5" id="KW-0808">Transferase</keyword>
<dbReference type="PANTHER" id="PTHR43619:SF2">
    <property type="entry name" value="S-ADENOSYL-L-METHIONINE-DEPENDENT METHYLTRANSFERASES SUPERFAMILY PROTEIN"/>
    <property type="match status" value="1"/>
</dbReference>
<comment type="caution">
    <text evidence="5">The sequence shown here is derived from an EMBL/GenBank/DDBJ whole genome shotgun (WGS) entry which is preliminary data.</text>
</comment>
<dbReference type="GO" id="GO:0008168">
    <property type="term" value="F:methyltransferase activity"/>
    <property type="evidence" value="ECO:0007669"/>
    <property type="project" value="UniProtKB-UniRule"/>
</dbReference>
<proteinExistence type="inferred from homology"/>
<organism evidence="5 6">
    <name type="scientific">SAR324 cluster bacterium</name>
    <dbReference type="NCBI Taxonomy" id="2024889"/>
    <lineage>
        <taxon>Bacteria</taxon>
        <taxon>Deltaproteobacteria</taxon>
        <taxon>SAR324 cluster</taxon>
    </lineage>
</organism>
<dbReference type="PANTHER" id="PTHR43619">
    <property type="entry name" value="S-ADENOSYL-L-METHIONINE-DEPENDENT METHYLTRANSFERASE YKTD-RELATED"/>
    <property type="match status" value="1"/>
</dbReference>
<evidence type="ECO:0000313" key="6">
    <source>
        <dbReference type="Proteomes" id="UP000218113"/>
    </source>
</evidence>
<name>A0A2A4SSU1_9DELT</name>
<dbReference type="AlphaFoldDB" id="A0A2A4SSU1"/>
<evidence type="ECO:0000256" key="3">
    <source>
        <dbReference type="ARBA" id="ARBA00022679"/>
    </source>
</evidence>
<comment type="function">
    <text evidence="4">Exhibits S-adenosyl-L-methionine-dependent methyltransferase activity.</text>
</comment>
<gene>
    <name evidence="5" type="ORF">COB67_11610</name>
</gene>
<accession>A0A2A4SSU1</accession>
<protein>
    <recommendedName>
        <fullName evidence="4">S-adenosyl-L-methionine-dependent methyltransferase</fullName>
        <ecNumber evidence="4">2.1.1.-</ecNumber>
    </recommendedName>
</protein>
<dbReference type="InterPro" id="IPR029063">
    <property type="entry name" value="SAM-dependent_MTases_sf"/>
</dbReference>
<dbReference type="SUPFAM" id="SSF53335">
    <property type="entry name" value="S-adenosyl-L-methionine-dependent methyltransferases"/>
    <property type="match status" value="1"/>
</dbReference>
<reference evidence="6" key="1">
    <citation type="submission" date="2017-08" db="EMBL/GenBank/DDBJ databases">
        <title>A dynamic microbial community with high functional redundancy inhabits the cold, oxic subseafloor aquifer.</title>
        <authorList>
            <person name="Tully B.J."/>
            <person name="Wheat C.G."/>
            <person name="Glazer B.T."/>
            <person name="Huber J.A."/>
        </authorList>
    </citation>
    <scope>NUCLEOTIDE SEQUENCE [LARGE SCALE GENOMIC DNA]</scope>
</reference>
<evidence type="ECO:0000256" key="1">
    <source>
        <dbReference type="ARBA" id="ARBA00008138"/>
    </source>
</evidence>
<dbReference type="InterPro" id="IPR007213">
    <property type="entry name" value="Ppm1/Ppm2/Tcmp"/>
</dbReference>
<evidence type="ECO:0000313" key="5">
    <source>
        <dbReference type="EMBL" id="PCI24410.1"/>
    </source>
</evidence>
<comment type="similarity">
    <text evidence="1 4">Belongs to the UPF0677 family.</text>
</comment>